<accession>A0ABR9CLN6</accession>
<proteinExistence type="predicted"/>
<reference evidence="3 4" key="2">
    <citation type="journal article" date="2021" name="Int. J. Syst. Evol. Microbiol.">
        <title>Roseibium litorale sp. nov., isolated from a tidal flat sediment and proposal for the reclassification of Labrenzia polysiphoniae as Roseibium polysiphoniae comb. nov.</title>
        <authorList>
            <person name="Liu Y."/>
            <person name="Pei T."/>
            <person name="Du J."/>
            <person name="Chao M."/>
            <person name="Deng M.R."/>
            <person name="Zhu H."/>
        </authorList>
    </citation>
    <scope>NUCLEOTIDE SEQUENCE [LARGE SCALE GENOMIC DNA]</scope>
    <source>
        <strain evidence="3 4">4C16A</strain>
    </source>
</reference>
<feature type="region of interest" description="Disordered" evidence="1">
    <location>
        <begin position="47"/>
        <end position="71"/>
    </location>
</feature>
<sequence>MMGMLEEILIGLGYFVFLPLIWWAGNGLIKWVVTSSVKSVVPQPAALPQQDTSSVGALGEGEPSHEQKEADKKELKAGRIIGGLERLLILTGLLLGKWEVLVAVIALKTTARYKELDKQIRAEYFLIGSLCSILWAVVIAVLLLLYDRLVGFGLFPSGLLGQFGLPG</sequence>
<evidence type="ECO:0008006" key="5">
    <source>
        <dbReference type="Google" id="ProtNLM"/>
    </source>
</evidence>
<keyword evidence="2" id="KW-0812">Transmembrane</keyword>
<evidence type="ECO:0000313" key="3">
    <source>
        <dbReference type="EMBL" id="MBD8891771.1"/>
    </source>
</evidence>
<organism evidence="3 4">
    <name type="scientific">Roseibium litorale</name>
    <dbReference type="NCBI Taxonomy" id="2803841"/>
    <lineage>
        <taxon>Bacteria</taxon>
        <taxon>Pseudomonadati</taxon>
        <taxon>Pseudomonadota</taxon>
        <taxon>Alphaproteobacteria</taxon>
        <taxon>Hyphomicrobiales</taxon>
        <taxon>Stappiaceae</taxon>
        <taxon>Roseibium</taxon>
    </lineage>
</organism>
<gene>
    <name evidence="3" type="ORF">IG616_09435</name>
</gene>
<evidence type="ECO:0000313" key="4">
    <source>
        <dbReference type="Proteomes" id="UP000632063"/>
    </source>
</evidence>
<feature type="compositionally biased region" description="Basic and acidic residues" evidence="1">
    <location>
        <begin position="62"/>
        <end position="71"/>
    </location>
</feature>
<feature type="transmembrane region" description="Helical" evidence="2">
    <location>
        <begin position="123"/>
        <end position="146"/>
    </location>
</feature>
<evidence type="ECO:0000256" key="2">
    <source>
        <dbReference type="SAM" id="Phobius"/>
    </source>
</evidence>
<dbReference type="RefSeq" id="WP_192147916.1">
    <property type="nucleotide sequence ID" value="NZ_JACYXI010000005.1"/>
</dbReference>
<evidence type="ECO:0000256" key="1">
    <source>
        <dbReference type="SAM" id="MobiDB-lite"/>
    </source>
</evidence>
<dbReference type="Proteomes" id="UP000632063">
    <property type="component" value="Unassembled WGS sequence"/>
</dbReference>
<name>A0ABR9CLN6_9HYPH</name>
<keyword evidence="2" id="KW-1133">Transmembrane helix</keyword>
<comment type="caution">
    <text evidence="3">The sequence shown here is derived from an EMBL/GenBank/DDBJ whole genome shotgun (WGS) entry which is preliminary data.</text>
</comment>
<protein>
    <recommendedName>
        <fullName evidence="5">MAPEG family protein</fullName>
    </recommendedName>
</protein>
<feature type="transmembrane region" description="Helical" evidence="2">
    <location>
        <begin position="87"/>
        <end position="111"/>
    </location>
</feature>
<dbReference type="EMBL" id="JACYXI010000005">
    <property type="protein sequence ID" value="MBD8891771.1"/>
    <property type="molecule type" value="Genomic_DNA"/>
</dbReference>
<keyword evidence="2" id="KW-0472">Membrane</keyword>
<keyword evidence="4" id="KW-1185">Reference proteome</keyword>
<reference evidence="4" key="1">
    <citation type="submission" date="2020-09" db="EMBL/GenBank/DDBJ databases">
        <title>The genome sequence of strain Labrenzia suaedae 4C16A.</title>
        <authorList>
            <person name="Liu Y."/>
        </authorList>
    </citation>
    <scope>NUCLEOTIDE SEQUENCE [LARGE SCALE GENOMIC DNA]</scope>
    <source>
        <strain evidence="4">4C16A</strain>
    </source>
</reference>
<feature type="transmembrane region" description="Helical" evidence="2">
    <location>
        <begin position="12"/>
        <end position="33"/>
    </location>
</feature>